<protein>
    <submittedName>
        <fullName evidence="6">Alpha-(1,6)-fucosyltransferase isoform X2</fullName>
    </submittedName>
</protein>
<dbReference type="PANTHER" id="PTHR13132:SF29">
    <property type="entry name" value="ALPHA-(1,6)-FUCOSYLTRANSFERASE"/>
    <property type="match status" value="1"/>
</dbReference>
<accession>A0ABM4CRG9</accession>
<name>A0ABM4CRG9_HYDVU</name>
<dbReference type="Pfam" id="PF19745">
    <property type="entry name" value="FUT8_N_cat"/>
    <property type="match status" value="1"/>
</dbReference>
<evidence type="ECO:0000313" key="5">
    <source>
        <dbReference type="Proteomes" id="UP001652625"/>
    </source>
</evidence>
<keyword evidence="5" id="KW-1185">Reference proteome</keyword>
<evidence type="ECO:0000256" key="2">
    <source>
        <dbReference type="ARBA" id="ARBA00022679"/>
    </source>
</evidence>
<evidence type="ECO:0000256" key="1">
    <source>
        <dbReference type="ARBA" id="ARBA00022676"/>
    </source>
</evidence>
<dbReference type="Proteomes" id="UP001652625">
    <property type="component" value="Chromosome 10"/>
</dbReference>
<organism evidence="5 6">
    <name type="scientific">Hydra vulgaris</name>
    <name type="common">Hydra</name>
    <name type="synonym">Hydra attenuata</name>
    <dbReference type="NCBI Taxonomy" id="6087"/>
    <lineage>
        <taxon>Eukaryota</taxon>
        <taxon>Metazoa</taxon>
        <taxon>Cnidaria</taxon>
        <taxon>Hydrozoa</taxon>
        <taxon>Hydroidolina</taxon>
        <taxon>Anthoathecata</taxon>
        <taxon>Aplanulata</taxon>
        <taxon>Hydridae</taxon>
        <taxon>Hydra</taxon>
    </lineage>
</organism>
<dbReference type="GeneID" id="101235614"/>
<gene>
    <name evidence="6" type="primary">LOC101235614</name>
</gene>
<feature type="domain" description="GT23" evidence="4">
    <location>
        <begin position="61"/>
        <end position="366"/>
    </location>
</feature>
<dbReference type="Gene3D" id="3.40.50.11350">
    <property type="match status" value="1"/>
</dbReference>
<comment type="caution">
    <text evidence="3">Lacks conserved residue(s) required for the propagation of feature annotation.</text>
</comment>
<proteinExistence type="inferred from homology"/>
<sequence length="463" mass="54117">MSFITNQRYAMPFKVKIFVHISANSLINNTVPHHNFNTLKEIHELIWQQIHALQEEGDGEEKKILLCRNVENYAGFGSNVHRYGVCMQVAYGLGRIFFIHQEQYSHFDGVFQWVKPESLKCGYLKQKILLNKSNSCNAQDPSCYHTNGYDLNNNHKVIEFNTLAKSVPYPRHIPGTLPEKLKKSLLSLGVKSPWVWFTSQFLAYLLLRPNLTFNETLSALKKNISFTPPIVGFHIRHGDKLTSREAHYINESEFVKVAREYFYENNITYKRIYIATDDIPAIDVVKKYAPEFQTKCSPQNYLLNGLGSYFQKNFSKEIIESTLVDLYLLTNTEYHVCDISSNLCRLVHALKQGRPPFKQDNILKSVNKEAQFYYQWWGFIYPSSLWISTKKNTESEYKSKDGKVFKLLKYRNDLFRKLEMNEQSSFDFVFARKLTNVTSEVTGYVNKKDLMEWPGTPIYYFFP</sequence>
<dbReference type="PROSITE" id="PS51659">
    <property type="entry name" value="GT23"/>
    <property type="match status" value="1"/>
</dbReference>
<dbReference type="RefSeq" id="XP_065664472.1">
    <property type="nucleotide sequence ID" value="XM_065808400.1"/>
</dbReference>
<dbReference type="InterPro" id="IPR027350">
    <property type="entry name" value="GT23_dom"/>
</dbReference>
<dbReference type="InterPro" id="IPR045573">
    <property type="entry name" value="Fut8_N_cat"/>
</dbReference>
<keyword evidence="1 3" id="KW-0328">Glycosyltransferase</keyword>
<evidence type="ECO:0000259" key="4">
    <source>
        <dbReference type="PROSITE" id="PS51659"/>
    </source>
</evidence>
<evidence type="ECO:0000313" key="6">
    <source>
        <dbReference type="RefSeq" id="XP_065664472.1"/>
    </source>
</evidence>
<evidence type="ECO:0000256" key="3">
    <source>
        <dbReference type="PROSITE-ProRule" id="PRU00992"/>
    </source>
</evidence>
<reference evidence="6" key="1">
    <citation type="submission" date="2025-08" db="UniProtKB">
        <authorList>
            <consortium name="RefSeq"/>
        </authorList>
    </citation>
    <scope>IDENTIFICATION</scope>
</reference>
<keyword evidence="2 3" id="KW-0808">Transferase</keyword>
<comment type="similarity">
    <text evidence="3">Belongs to the glycosyltransferase 23 family.</text>
</comment>
<dbReference type="PANTHER" id="PTHR13132">
    <property type="entry name" value="ALPHA- 1,6 -FUCOSYLTRANSFERASE"/>
    <property type="match status" value="1"/>
</dbReference>